<keyword evidence="7" id="KW-1185">Reference proteome</keyword>
<dbReference type="GO" id="GO:0016460">
    <property type="term" value="C:myosin II complex"/>
    <property type="evidence" value="ECO:0007669"/>
    <property type="project" value="TreeGrafter"/>
</dbReference>
<dbReference type="AlphaFoldDB" id="A0A3R7MMB8"/>
<evidence type="ECO:0000256" key="3">
    <source>
        <dbReference type="ARBA" id="ARBA00037722"/>
    </source>
</evidence>
<dbReference type="Gene3D" id="1.10.238.10">
    <property type="entry name" value="EF-hand"/>
    <property type="match status" value="2"/>
</dbReference>
<sequence length="488" mass="54424">MPRKLRPEEMKEAKECFSIFALNGAIPIDSVGNALRSMARNPSNAEVKALVQELGNPPGSASRPLFSSQTFPDKQKQERDMQVAFILLILFFIHFRHFILLSLPFFIHLYFLLLPLHQPLSSPSLSLLFTSLLLITALHQPLPPLPLSSLHLFTYYLPLHQPLSSPPLSLLFTSLLLITTAQPLLPLPLSSLHLFTSYYCHCTNPSPPPPFILLPLPSLHLFTSYYCHAPPLSSPPLSSLSPLYFLLLLLHPLSSPPLSLLFTSLLLITAIAPTLSSSSLYPSSLPFLHLFLLITAIAQTLSPPPFILLPSLFFTSILLITAMHQPLSSPPLSFFPPFLHLYTSYYCIAPTLSSPPYPSSLPFLHLYTSYYCHCTTPLLPLYPSSPPFSSPLYFLLLLLHQPLSPFPQGLLGRDFTPADAPEEIREAFGVFDKDGNGVISANELKHVLMTMGEKLSQEEVDIMIREADIDGDGHIKYEQFVDLMTKSY</sequence>
<feature type="transmembrane region" description="Helical" evidence="4">
    <location>
        <begin position="280"/>
        <end position="299"/>
    </location>
</feature>
<evidence type="ECO:0000313" key="6">
    <source>
        <dbReference type="EMBL" id="ROT80695.1"/>
    </source>
</evidence>
<keyword evidence="4" id="KW-1133">Transmembrane helix</keyword>
<evidence type="ECO:0000313" key="7">
    <source>
        <dbReference type="Proteomes" id="UP000283509"/>
    </source>
</evidence>
<keyword evidence="4" id="KW-0472">Membrane</keyword>
<evidence type="ECO:0000256" key="1">
    <source>
        <dbReference type="ARBA" id="ARBA00022737"/>
    </source>
</evidence>
<dbReference type="STRING" id="6689.A0A3R7MMB8"/>
<dbReference type="InterPro" id="IPR018247">
    <property type="entry name" value="EF_Hand_1_Ca_BS"/>
</dbReference>
<gene>
    <name evidence="6" type="ORF">C7M84_000573</name>
</gene>
<evidence type="ECO:0000256" key="2">
    <source>
        <dbReference type="ARBA" id="ARBA00022837"/>
    </source>
</evidence>
<protein>
    <submittedName>
        <fullName evidence="6">Putative calmodulin-like</fullName>
    </submittedName>
</protein>
<dbReference type="GO" id="GO:0005509">
    <property type="term" value="F:calcium ion binding"/>
    <property type="evidence" value="ECO:0007669"/>
    <property type="project" value="InterPro"/>
</dbReference>
<feature type="domain" description="EF-hand" evidence="5">
    <location>
        <begin position="455"/>
        <end position="488"/>
    </location>
</feature>
<dbReference type="InterPro" id="IPR002048">
    <property type="entry name" value="EF_hand_dom"/>
</dbReference>
<feature type="domain" description="EF-hand" evidence="5">
    <location>
        <begin position="419"/>
        <end position="454"/>
    </location>
</feature>
<reference evidence="6 7" key="2">
    <citation type="submission" date="2019-01" db="EMBL/GenBank/DDBJ databases">
        <title>The decoding of complex shrimp genome reveals the adaptation for benthos swimmer, frequently molting mechanism and breeding impact on genome.</title>
        <authorList>
            <person name="Sun Y."/>
            <person name="Gao Y."/>
            <person name="Yu Y."/>
        </authorList>
    </citation>
    <scope>NUCLEOTIDE SEQUENCE [LARGE SCALE GENOMIC DNA]</scope>
    <source>
        <tissue evidence="6">Muscle</tissue>
    </source>
</reference>
<dbReference type="SUPFAM" id="SSF47473">
    <property type="entry name" value="EF-hand"/>
    <property type="match status" value="1"/>
</dbReference>
<dbReference type="PANTHER" id="PTHR23048">
    <property type="entry name" value="MYOSIN LIGHT CHAIN 1, 3"/>
    <property type="match status" value="1"/>
</dbReference>
<dbReference type="SMART" id="SM00054">
    <property type="entry name" value="EFh"/>
    <property type="match status" value="2"/>
</dbReference>
<proteinExistence type="predicted"/>
<dbReference type="EMBL" id="QCYY01001089">
    <property type="protein sequence ID" value="ROT80695.1"/>
    <property type="molecule type" value="Genomic_DNA"/>
</dbReference>
<dbReference type="PROSITE" id="PS00018">
    <property type="entry name" value="EF_HAND_1"/>
    <property type="match status" value="1"/>
</dbReference>
<reference evidence="6 7" key="1">
    <citation type="submission" date="2018-04" db="EMBL/GenBank/DDBJ databases">
        <authorList>
            <person name="Zhang X."/>
            <person name="Yuan J."/>
            <person name="Li F."/>
            <person name="Xiang J."/>
        </authorList>
    </citation>
    <scope>NUCLEOTIDE SEQUENCE [LARGE SCALE GENOMIC DNA]</scope>
    <source>
        <tissue evidence="6">Muscle</tissue>
    </source>
</reference>
<dbReference type="FunFam" id="1.10.238.10:FF:000001">
    <property type="entry name" value="Calmodulin 1"/>
    <property type="match status" value="1"/>
</dbReference>
<dbReference type="CDD" id="cd00051">
    <property type="entry name" value="EFh"/>
    <property type="match status" value="1"/>
</dbReference>
<comment type="caution">
    <text evidence="6">The sequence shown here is derived from an EMBL/GenBank/DDBJ whole genome shotgun (WGS) entry which is preliminary data.</text>
</comment>
<organism evidence="6 7">
    <name type="scientific">Penaeus vannamei</name>
    <name type="common">Whiteleg shrimp</name>
    <name type="synonym">Litopenaeus vannamei</name>
    <dbReference type="NCBI Taxonomy" id="6689"/>
    <lineage>
        <taxon>Eukaryota</taxon>
        <taxon>Metazoa</taxon>
        <taxon>Ecdysozoa</taxon>
        <taxon>Arthropoda</taxon>
        <taxon>Crustacea</taxon>
        <taxon>Multicrustacea</taxon>
        <taxon>Malacostraca</taxon>
        <taxon>Eumalacostraca</taxon>
        <taxon>Eucarida</taxon>
        <taxon>Decapoda</taxon>
        <taxon>Dendrobranchiata</taxon>
        <taxon>Penaeoidea</taxon>
        <taxon>Penaeidae</taxon>
        <taxon>Penaeus</taxon>
    </lineage>
</organism>
<name>A0A3R7MMB8_PENVA</name>
<keyword evidence="4" id="KW-0812">Transmembrane</keyword>
<evidence type="ECO:0000256" key="4">
    <source>
        <dbReference type="SAM" id="Phobius"/>
    </source>
</evidence>
<feature type="transmembrane region" description="Helical" evidence="4">
    <location>
        <begin position="83"/>
        <end position="113"/>
    </location>
</feature>
<dbReference type="Proteomes" id="UP000283509">
    <property type="component" value="Unassembled WGS sequence"/>
</dbReference>
<keyword evidence="2" id="KW-0106">Calcium</keyword>
<dbReference type="OrthoDB" id="26525at2759"/>
<dbReference type="InterPro" id="IPR050230">
    <property type="entry name" value="CALM/Myosin/TropC-like"/>
</dbReference>
<dbReference type="PROSITE" id="PS50222">
    <property type="entry name" value="EF_HAND_2"/>
    <property type="match status" value="2"/>
</dbReference>
<comment type="function">
    <text evidence="3">Troponin is the central regulatory protein of striated muscle contraction. Tn consists of three components: Tn-I which is the inhibitor of actomyosin ATPase, Tn-T which contains the binding site for tropomyosin and Tn-C. The binding of calcium to Tn-C abolishes the inhibitory action of Tn on actin filaments.</text>
</comment>
<dbReference type="PANTHER" id="PTHR23048:SF0">
    <property type="entry name" value="CALMODULIN LIKE 3"/>
    <property type="match status" value="1"/>
</dbReference>
<evidence type="ECO:0000259" key="5">
    <source>
        <dbReference type="PROSITE" id="PS50222"/>
    </source>
</evidence>
<dbReference type="InterPro" id="IPR011992">
    <property type="entry name" value="EF-hand-dom_pair"/>
</dbReference>
<keyword evidence="1" id="KW-0677">Repeat</keyword>
<accession>A0A3R7MMB8</accession>
<dbReference type="Pfam" id="PF13499">
    <property type="entry name" value="EF-hand_7"/>
    <property type="match status" value="1"/>
</dbReference>